<dbReference type="SUPFAM" id="SSF48498">
    <property type="entry name" value="Tetracyclin repressor-like, C-terminal domain"/>
    <property type="match status" value="1"/>
</dbReference>
<evidence type="ECO:0000256" key="3">
    <source>
        <dbReference type="ARBA" id="ARBA00023125"/>
    </source>
</evidence>
<evidence type="ECO:0000256" key="5">
    <source>
        <dbReference type="PROSITE-ProRule" id="PRU00335"/>
    </source>
</evidence>
<protein>
    <submittedName>
        <fullName evidence="7">Transcriptional regulator</fullName>
    </submittedName>
</protein>
<dbReference type="SUPFAM" id="SSF46689">
    <property type="entry name" value="Homeodomain-like"/>
    <property type="match status" value="1"/>
</dbReference>
<dbReference type="Pfam" id="PF00440">
    <property type="entry name" value="TetR_N"/>
    <property type="match status" value="1"/>
</dbReference>
<proteinExistence type="predicted"/>
<dbReference type="GO" id="GO:0000976">
    <property type="term" value="F:transcription cis-regulatory region binding"/>
    <property type="evidence" value="ECO:0007669"/>
    <property type="project" value="TreeGrafter"/>
</dbReference>
<dbReference type="InterPro" id="IPR039538">
    <property type="entry name" value="BetI_C"/>
</dbReference>
<evidence type="ECO:0000313" key="8">
    <source>
        <dbReference type="Proteomes" id="UP000005876"/>
    </source>
</evidence>
<feature type="DNA-binding region" description="H-T-H motif" evidence="5">
    <location>
        <begin position="31"/>
        <end position="50"/>
    </location>
</feature>
<dbReference type="InterPro" id="IPR001647">
    <property type="entry name" value="HTH_TetR"/>
</dbReference>
<dbReference type="AlphaFoldDB" id="G7VVY4"/>
<reference evidence="7 8" key="3">
    <citation type="journal article" date="2012" name="J. Bacteriol.">
        <title>Genome Sequence of Paenibacillus terrae HPL-003, a Xylanase-Producing Bacterium Isolated from Soil Found in Forest Residue.</title>
        <authorList>
            <person name="Shin S.H."/>
            <person name="Kim S."/>
            <person name="Kim J.Y."/>
            <person name="Song H.Y."/>
            <person name="Cho S.J."/>
            <person name="Kim D.R."/>
            <person name="Lee K.I."/>
            <person name="Lim H.K."/>
            <person name="Park N.J."/>
            <person name="Hwang I.T."/>
            <person name="Yang K.S."/>
        </authorList>
    </citation>
    <scope>NUCLEOTIDE SEQUENCE [LARGE SCALE GENOMIC DNA]</scope>
    <source>
        <strain evidence="7 8">HPL-003</strain>
    </source>
</reference>
<accession>G7VVY4</accession>
<evidence type="ECO:0000256" key="1">
    <source>
        <dbReference type="ARBA" id="ARBA00022491"/>
    </source>
</evidence>
<reference evidence="8" key="1">
    <citation type="submission" date="2011-11" db="EMBL/GenBank/DDBJ databases">
        <title>Complete sequence of Paenibacillus terrae HPL-003.</title>
        <authorList>
            <person name="Shin S.H."/>
            <person name="Kim S."/>
            <person name="Kim J.Y."/>
        </authorList>
    </citation>
    <scope>NUCLEOTIDE SEQUENCE [LARGE SCALE GENOMIC DNA]</scope>
    <source>
        <strain evidence="8">HPL-003</strain>
    </source>
</reference>
<sequence length="211" mass="24213">MPKIVDHQKQKVKLAEAAWRVIRKLGMEQASVRHIAQEAGMSVGSMRHYFASQSELMVFSMELVAERVGSRIRNMTFDGSAIEDIQRLLRQVIPYDENTRTEMEVWYIFTAKSLSDTSLQPLAHRVYDQLHQLVGMLMEHLQKSGLLRPDLDTDFEIERLYALVDGMAVHRILRPGRVDAPFMDRLIENHLHTICSSQALVALQDKKDAPT</sequence>
<keyword evidence="2" id="KW-0805">Transcription regulation</keyword>
<dbReference type="HOGENOM" id="CLU_069356_15_10_9"/>
<evidence type="ECO:0000256" key="2">
    <source>
        <dbReference type="ARBA" id="ARBA00023015"/>
    </source>
</evidence>
<dbReference type="RefSeq" id="WP_014279076.1">
    <property type="nucleotide sequence ID" value="NC_016641.1"/>
</dbReference>
<feature type="domain" description="HTH tetR-type" evidence="6">
    <location>
        <begin position="8"/>
        <end position="68"/>
    </location>
</feature>
<dbReference type="eggNOG" id="COG3226">
    <property type="taxonomic scope" value="Bacteria"/>
</dbReference>
<dbReference type="Proteomes" id="UP000005876">
    <property type="component" value="Chromosome"/>
</dbReference>
<dbReference type="Pfam" id="PF13977">
    <property type="entry name" value="TetR_C_6"/>
    <property type="match status" value="1"/>
</dbReference>
<dbReference type="PROSITE" id="PS50977">
    <property type="entry name" value="HTH_TETR_2"/>
    <property type="match status" value="1"/>
</dbReference>
<dbReference type="InterPro" id="IPR009057">
    <property type="entry name" value="Homeodomain-like_sf"/>
</dbReference>
<keyword evidence="4" id="KW-0804">Transcription</keyword>
<evidence type="ECO:0000256" key="4">
    <source>
        <dbReference type="ARBA" id="ARBA00023163"/>
    </source>
</evidence>
<dbReference type="KEGG" id="pta:HPL003_07865"/>
<organism evidence="7 8">
    <name type="scientific">Paenibacillus terrae (strain HPL-003)</name>
    <dbReference type="NCBI Taxonomy" id="985665"/>
    <lineage>
        <taxon>Bacteria</taxon>
        <taxon>Bacillati</taxon>
        <taxon>Bacillota</taxon>
        <taxon>Bacilli</taxon>
        <taxon>Bacillales</taxon>
        <taxon>Paenibacillaceae</taxon>
        <taxon>Paenibacillus</taxon>
    </lineage>
</organism>
<dbReference type="EMBL" id="CP003107">
    <property type="protein sequence ID" value="AET58336.1"/>
    <property type="molecule type" value="Genomic_DNA"/>
</dbReference>
<dbReference type="InterPro" id="IPR036271">
    <property type="entry name" value="Tet_transcr_reg_TetR-rel_C_sf"/>
</dbReference>
<gene>
    <name evidence="7" type="ordered locus">HPL003_07865</name>
</gene>
<name>G7VVY4_PAETH</name>
<dbReference type="OrthoDB" id="9816296at2"/>
<dbReference type="PANTHER" id="PTHR30055">
    <property type="entry name" value="HTH-TYPE TRANSCRIPTIONAL REGULATOR RUTR"/>
    <property type="match status" value="1"/>
</dbReference>
<evidence type="ECO:0000259" key="6">
    <source>
        <dbReference type="PROSITE" id="PS50977"/>
    </source>
</evidence>
<dbReference type="STRING" id="985665.HPL003_07865"/>
<dbReference type="Gene3D" id="1.10.357.10">
    <property type="entry name" value="Tetracycline Repressor, domain 2"/>
    <property type="match status" value="1"/>
</dbReference>
<dbReference type="InterPro" id="IPR050109">
    <property type="entry name" value="HTH-type_TetR-like_transc_reg"/>
</dbReference>
<reference key="2">
    <citation type="submission" date="2011-11" db="EMBL/GenBank/DDBJ databases">
        <authorList>
            <person name="Shin S.H."/>
            <person name="Kim S."/>
            <person name="Kim J.Y."/>
        </authorList>
    </citation>
    <scope>NUCLEOTIDE SEQUENCE</scope>
    <source>
        <strain>HPL-003</strain>
    </source>
</reference>
<evidence type="ECO:0000313" key="7">
    <source>
        <dbReference type="EMBL" id="AET58336.1"/>
    </source>
</evidence>
<keyword evidence="1" id="KW-0678">Repressor</keyword>
<keyword evidence="3 5" id="KW-0238">DNA-binding</keyword>
<dbReference type="PANTHER" id="PTHR30055:SF226">
    <property type="entry name" value="HTH-TYPE TRANSCRIPTIONAL REGULATOR PKSA"/>
    <property type="match status" value="1"/>
</dbReference>
<dbReference type="GO" id="GO:0003700">
    <property type="term" value="F:DNA-binding transcription factor activity"/>
    <property type="evidence" value="ECO:0007669"/>
    <property type="project" value="TreeGrafter"/>
</dbReference>